<dbReference type="InterPro" id="IPR007156">
    <property type="entry name" value="MamQ_LemA"/>
</dbReference>
<keyword evidence="8" id="KW-1185">Reference proteome</keyword>
<dbReference type="EMBL" id="JAGETV010000003">
    <property type="protein sequence ID" value="MBO1926561.1"/>
    <property type="molecule type" value="Genomic_DNA"/>
</dbReference>
<dbReference type="Gene3D" id="1.20.1440.20">
    <property type="entry name" value="LemA-like domain"/>
    <property type="match status" value="1"/>
</dbReference>
<evidence type="ECO:0000256" key="1">
    <source>
        <dbReference type="ARBA" id="ARBA00004167"/>
    </source>
</evidence>
<sequence length="190" mass="21450">MSQENIIIIGIIVFAALYLIWLYNRIVSYKNNAIEGWSNVIATERQKAKILPDLIELTQNYQAHEQATLDNVTKLRTAVAKMKKEDVDVSGLGMIEQVSKELVGSISMVAEAYPDLKASETYITTMKSVERQNEMVGAAIRVFNSNVNNFNSLIQSFPALLVNKLLNREKNLNTFEDNESSKAFEFKPNL</sequence>
<evidence type="ECO:0000256" key="5">
    <source>
        <dbReference type="ARBA" id="ARBA00023136"/>
    </source>
</evidence>
<evidence type="ECO:0000256" key="4">
    <source>
        <dbReference type="ARBA" id="ARBA00022989"/>
    </source>
</evidence>
<reference evidence="7 8" key="1">
    <citation type="submission" date="2021-03" db="EMBL/GenBank/DDBJ databases">
        <title>Thiomicrorhabdus sp.nov.,novel sulfur-oxidizing bacteria isolated from coastal sediment.</title>
        <authorList>
            <person name="Liu X."/>
        </authorList>
    </citation>
    <scope>NUCLEOTIDE SEQUENCE [LARGE SCALE GENOMIC DNA]</scope>
    <source>
        <strain evidence="7 8">6S2-11</strain>
    </source>
</reference>
<accession>A0ABS3Q2J5</accession>
<dbReference type="InterPro" id="IPR023353">
    <property type="entry name" value="LemA-like_dom_sf"/>
</dbReference>
<comment type="similarity">
    <text evidence="2">Belongs to the LemA family.</text>
</comment>
<evidence type="ECO:0000256" key="2">
    <source>
        <dbReference type="ARBA" id="ARBA00008854"/>
    </source>
</evidence>
<keyword evidence="3 6" id="KW-0812">Transmembrane</keyword>
<evidence type="ECO:0000256" key="6">
    <source>
        <dbReference type="SAM" id="Phobius"/>
    </source>
</evidence>
<dbReference type="PANTHER" id="PTHR34478">
    <property type="entry name" value="PROTEIN LEMA"/>
    <property type="match status" value="1"/>
</dbReference>
<evidence type="ECO:0000313" key="7">
    <source>
        <dbReference type="EMBL" id="MBO1926561.1"/>
    </source>
</evidence>
<dbReference type="Proteomes" id="UP000664835">
    <property type="component" value="Unassembled WGS sequence"/>
</dbReference>
<evidence type="ECO:0000256" key="3">
    <source>
        <dbReference type="ARBA" id="ARBA00022692"/>
    </source>
</evidence>
<gene>
    <name evidence="7" type="ORF">J3998_03145</name>
</gene>
<evidence type="ECO:0000313" key="8">
    <source>
        <dbReference type="Proteomes" id="UP000664835"/>
    </source>
</evidence>
<name>A0ABS3Q2J5_9GAMM</name>
<feature type="transmembrane region" description="Helical" evidence="6">
    <location>
        <begin position="6"/>
        <end position="23"/>
    </location>
</feature>
<keyword evidence="4 6" id="KW-1133">Transmembrane helix</keyword>
<dbReference type="RefSeq" id="WP_208147788.1">
    <property type="nucleotide sequence ID" value="NZ_JAGETV010000003.1"/>
</dbReference>
<protein>
    <submittedName>
        <fullName evidence="7">LemA family protein</fullName>
    </submittedName>
</protein>
<comment type="caution">
    <text evidence="7">The sequence shown here is derived from an EMBL/GenBank/DDBJ whole genome shotgun (WGS) entry which is preliminary data.</text>
</comment>
<proteinExistence type="inferred from homology"/>
<dbReference type="Pfam" id="PF04011">
    <property type="entry name" value="LemA"/>
    <property type="match status" value="1"/>
</dbReference>
<comment type="subcellular location">
    <subcellularLocation>
        <location evidence="1">Membrane</location>
        <topology evidence="1">Single-pass membrane protein</topology>
    </subcellularLocation>
</comment>
<organism evidence="7 8">
    <name type="scientific">Thiomicrorhabdus marina</name>
    <dbReference type="NCBI Taxonomy" id="2818442"/>
    <lineage>
        <taxon>Bacteria</taxon>
        <taxon>Pseudomonadati</taxon>
        <taxon>Pseudomonadota</taxon>
        <taxon>Gammaproteobacteria</taxon>
        <taxon>Thiotrichales</taxon>
        <taxon>Piscirickettsiaceae</taxon>
        <taxon>Thiomicrorhabdus</taxon>
    </lineage>
</organism>
<keyword evidence="5 6" id="KW-0472">Membrane</keyword>
<dbReference type="PANTHER" id="PTHR34478:SF1">
    <property type="entry name" value="PROTEIN LEMA"/>
    <property type="match status" value="1"/>
</dbReference>
<dbReference type="SUPFAM" id="SSF140478">
    <property type="entry name" value="LemA-like"/>
    <property type="match status" value="1"/>
</dbReference>